<dbReference type="GO" id="GO:0140359">
    <property type="term" value="F:ABC-type transporter activity"/>
    <property type="evidence" value="ECO:0007669"/>
    <property type="project" value="InterPro"/>
</dbReference>
<sequence length="255" mass="28393">MNQLSALFKKEIMESVRNFKLFVLLTVFIIIGIISPLTALLMPDIMELVMEDARISFEPPPVAALDAYTQFFGNMNQLGLPILVIITGSILTNEFSRNTLVNLLTKGLRRHNVMLVKFSYTVLMWTAAYAAGAVTAYLYTIYYWDDELENILVAFSLTWVYGIFLISIIMLSSAIFRTSFLGVLFTVLSVVILMIITSIYPPAAEYLPQYLITSNAGLLTGEMIVSDVLPALLITAAVSILMFLLSTAVFNKAEI</sequence>
<dbReference type="OrthoDB" id="4187110at2"/>
<organism evidence="2 3">
    <name type="scientific">Jeotgalicoccus halotolerans</name>
    <dbReference type="NCBI Taxonomy" id="157227"/>
    <lineage>
        <taxon>Bacteria</taxon>
        <taxon>Bacillati</taxon>
        <taxon>Bacillota</taxon>
        <taxon>Bacilli</taxon>
        <taxon>Bacillales</taxon>
        <taxon>Staphylococcaceae</taxon>
        <taxon>Jeotgalicoccus</taxon>
    </lineage>
</organism>
<feature type="transmembrane region" description="Helical" evidence="1">
    <location>
        <begin position="78"/>
        <end position="95"/>
    </location>
</feature>
<feature type="transmembrane region" description="Helical" evidence="1">
    <location>
        <begin position="151"/>
        <end position="171"/>
    </location>
</feature>
<dbReference type="EMBL" id="QUMW01000011">
    <property type="protein sequence ID" value="REG24335.1"/>
    <property type="molecule type" value="Genomic_DNA"/>
</dbReference>
<accession>A0A3E0AXB4</accession>
<keyword evidence="1" id="KW-1133">Transmembrane helix</keyword>
<evidence type="ECO:0000256" key="1">
    <source>
        <dbReference type="SAM" id="Phobius"/>
    </source>
</evidence>
<name>A0A3E0AXB4_9STAP</name>
<dbReference type="GO" id="GO:0005886">
    <property type="term" value="C:plasma membrane"/>
    <property type="evidence" value="ECO:0007669"/>
    <property type="project" value="UniProtKB-SubCell"/>
</dbReference>
<protein>
    <submittedName>
        <fullName evidence="2">ABC-2 type transport system permease protein</fullName>
    </submittedName>
</protein>
<dbReference type="Proteomes" id="UP000257076">
    <property type="component" value="Unassembled WGS sequence"/>
</dbReference>
<evidence type="ECO:0000313" key="3">
    <source>
        <dbReference type="Proteomes" id="UP000257076"/>
    </source>
</evidence>
<gene>
    <name evidence="2" type="ORF">DFR63_1432</name>
</gene>
<dbReference type="RefSeq" id="WP_115885231.1">
    <property type="nucleotide sequence ID" value="NZ_CBCSHX010000003.1"/>
</dbReference>
<feature type="transmembrane region" description="Helical" evidence="1">
    <location>
        <begin position="115"/>
        <end position="139"/>
    </location>
</feature>
<comment type="caution">
    <text evidence="2">The sequence shown here is derived from an EMBL/GenBank/DDBJ whole genome shotgun (WGS) entry which is preliminary data.</text>
</comment>
<feature type="transmembrane region" description="Helical" evidence="1">
    <location>
        <begin position="178"/>
        <end position="200"/>
    </location>
</feature>
<keyword evidence="3" id="KW-1185">Reference proteome</keyword>
<reference evidence="2 3" key="1">
    <citation type="submission" date="2018-08" db="EMBL/GenBank/DDBJ databases">
        <title>Genomic Encyclopedia of Type Strains, Phase IV (KMG-IV): sequencing the most valuable type-strain genomes for metagenomic binning, comparative biology and taxonomic classification.</title>
        <authorList>
            <person name="Goeker M."/>
        </authorList>
    </citation>
    <scope>NUCLEOTIDE SEQUENCE [LARGE SCALE GENOMIC DNA]</scope>
    <source>
        <strain evidence="2 3">DSM 17274</strain>
    </source>
</reference>
<dbReference type="AlphaFoldDB" id="A0A3E0AXB4"/>
<evidence type="ECO:0000313" key="2">
    <source>
        <dbReference type="EMBL" id="REG24335.1"/>
    </source>
</evidence>
<dbReference type="PANTHER" id="PTHR37305:SF1">
    <property type="entry name" value="MEMBRANE PROTEIN"/>
    <property type="match status" value="1"/>
</dbReference>
<dbReference type="PANTHER" id="PTHR37305">
    <property type="entry name" value="INTEGRAL MEMBRANE PROTEIN-RELATED"/>
    <property type="match status" value="1"/>
</dbReference>
<proteinExistence type="predicted"/>
<keyword evidence="1" id="KW-0812">Transmembrane</keyword>
<keyword evidence="1" id="KW-0472">Membrane</keyword>
<feature type="transmembrane region" description="Helical" evidence="1">
    <location>
        <begin position="21"/>
        <end position="42"/>
    </location>
</feature>
<feature type="transmembrane region" description="Helical" evidence="1">
    <location>
        <begin position="228"/>
        <end position="250"/>
    </location>
</feature>